<keyword evidence="3" id="KW-1185">Reference proteome</keyword>
<feature type="region of interest" description="Disordered" evidence="1">
    <location>
        <begin position="508"/>
        <end position="538"/>
    </location>
</feature>
<dbReference type="EMBL" id="CDMY01000297">
    <property type="protein sequence ID" value="CEM00721.1"/>
    <property type="molecule type" value="Genomic_DNA"/>
</dbReference>
<reference evidence="2 3" key="1">
    <citation type="submission" date="2014-11" db="EMBL/GenBank/DDBJ databases">
        <authorList>
            <person name="Zhu J."/>
            <person name="Qi W."/>
            <person name="Song R."/>
        </authorList>
    </citation>
    <scope>NUCLEOTIDE SEQUENCE [LARGE SCALE GENOMIC DNA]</scope>
</reference>
<proteinExistence type="predicted"/>
<evidence type="ECO:0000313" key="3">
    <source>
        <dbReference type="Proteomes" id="UP000041254"/>
    </source>
</evidence>
<accession>A0A0G4ESP7</accession>
<protein>
    <recommendedName>
        <fullName evidence="4">START domain-containing protein</fullName>
    </recommendedName>
</protein>
<feature type="compositionally biased region" description="Acidic residues" evidence="1">
    <location>
        <begin position="520"/>
        <end position="529"/>
    </location>
</feature>
<dbReference type="Proteomes" id="UP000041254">
    <property type="component" value="Unassembled WGS sequence"/>
</dbReference>
<dbReference type="VEuPathDB" id="CryptoDB:Vbra_5397"/>
<gene>
    <name evidence="2" type="ORF">Vbra_5397</name>
</gene>
<dbReference type="InterPro" id="IPR023393">
    <property type="entry name" value="START-like_dom_sf"/>
</dbReference>
<feature type="region of interest" description="Disordered" evidence="1">
    <location>
        <begin position="103"/>
        <end position="197"/>
    </location>
</feature>
<dbReference type="AlphaFoldDB" id="A0A0G4ESP7"/>
<organism evidence="2 3">
    <name type="scientific">Vitrella brassicaformis (strain CCMP3155)</name>
    <dbReference type="NCBI Taxonomy" id="1169540"/>
    <lineage>
        <taxon>Eukaryota</taxon>
        <taxon>Sar</taxon>
        <taxon>Alveolata</taxon>
        <taxon>Colpodellida</taxon>
        <taxon>Vitrellaceae</taxon>
        <taxon>Vitrella</taxon>
    </lineage>
</organism>
<evidence type="ECO:0000256" key="1">
    <source>
        <dbReference type="SAM" id="MobiDB-lite"/>
    </source>
</evidence>
<sequence>MSGTSDSCSCVTVWSSILRLRHRRFRRRHRTHRGYDEFADNRDDDFTGTARDERDRLMPMFPFVRPPDGRGRFSFRRGAAKTKSDATHTADMVDNGVMSVSEVMSTSELEPPSSPVQSQPSQAPSRSSSRRTPYRTGTVSRFGRRRLTISGVEESIAKETAGSGSLISPQGPDDERSVGSRRRRAPSLTRGETSSSLHSFLSHLPSSIIFHEGAWEQDSRARLRADSRDSSAIYSRISTRQSSISSVDTHTDSPLSSRARAPREIVFPPCWPVKGRDLRRPGEAAFGVRIDVEQLRGACEGMAERIAQCANDESPMWKSLGTKGGVELEELRETRNSVPIVRGRYSFSIPGLTIEEVRDVFVDYDCVFKSRIDTWLFEGAQHVAEVAPHFLLTYQVFRSPAPGDTRRILCHTTYVKTLSCDYEVVALTDLGDYVSEDKLYTKEKSAVKADILMMGLVLHKTPHGTVDVTMIAQADMKPPRFAPAKLLTWMWTEQAKQLPRMEAILEELRDNQSENGMDSVTDDTEDEDEHANGHISGG</sequence>
<dbReference type="Gene3D" id="3.30.530.20">
    <property type="match status" value="1"/>
</dbReference>
<name>A0A0G4ESP7_VITBC</name>
<feature type="region of interest" description="Disordered" evidence="1">
    <location>
        <begin position="238"/>
        <end position="257"/>
    </location>
</feature>
<dbReference type="InParanoid" id="A0A0G4ESP7"/>
<evidence type="ECO:0000313" key="2">
    <source>
        <dbReference type="EMBL" id="CEM00721.1"/>
    </source>
</evidence>
<dbReference type="SUPFAM" id="SSF55961">
    <property type="entry name" value="Bet v1-like"/>
    <property type="match status" value="1"/>
</dbReference>
<evidence type="ECO:0008006" key="4">
    <source>
        <dbReference type="Google" id="ProtNLM"/>
    </source>
</evidence>
<feature type="compositionally biased region" description="Low complexity" evidence="1">
    <location>
        <begin position="115"/>
        <end position="127"/>
    </location>
</feature>